<feature type="domain" description="Diphosphomevalonate decarboxylase-like N-terminal" evidence="1">
    <location>
        <begin position="52"/>
        <end position="98"/>
    </location>
</feature>
<dbReference type="AlphaFoldDB" id="A0A835D5P7"/>
<gene>
    <name evidence="2" type="ORF">HHK36_023773</name>
</gene>
<dbReference type="Proteomes" id="UP000655225">
    <property type="component" value="Unassembled WGS sequence"/>
</dbReference>
<evidence type="ECO:0000259" key="1">
    <source>
        <dbReference type="Pfam" id="PF22700"/>
    </source>
</evidence>
<evidence type="ECO:0000313" key="2">
    <source>
        <dbReference type="EMBL" id="KAF8391468.1"/>
    </source>
</evidence>
<reference evidence="2 3" key="1">
    <citation type="submission" date="2020-04" db="EMBL/GenBank/DDBJ databases">
        <title>Plant Genome Project.</title>
        <authorList>
            <person name="Zhang R.-G."/>
        </authorList>
    </citation>
    <scope>NUCLEOTIDE SEQUENCE [LARGE SCALE GENOMIC DNA]</scope>
    <source>
        <strain evidence="2">YNK0</strain>
        <tissue evidence="2">Leaf</tissue>
    </source>
</reference>
<dbReference type="Pfam" id="PF22700">
    <property type="entry name" value="MVD-like_N"/>
    <property type="match status" value="1"/>
</dbReference>
<dbReference type="InterPro" id="IPR053859">
    <property type="entry name" value="MVD-like_N"/>
</dbReference>
<dbReference type="EMBL" id="JABCRI010000017">
    <property type="protein sequence ID" value="KAF8391468.1"/>
    <property type="molecule type" value="Genomic_DNA"/>
</dbReference>
<dbReference type="InterPro" id="IPR020568">
    <property type="entry name" value="Ribosomal_Su5_D2-typ_SF"/>
</dbReference>
<evidence type="ECO:0000313" key="3">
    <source>
        <dbReference type="Proteomes" id="UP000655225"/>
    </source>
</evidence>
<name>A0A835D5P7_TETSI</name>
<protein>
    <recommendedName>
        <fullName evidence="1">Diphosphomevalonate decarboxylase-like N-terminal domain-containing protein</fullName>
    </recommendedName>
</protein>
<accession>A0A835D5P7</accession>
<sequence length="128" mass="14452">MGEWTNLLTEERNHPMMNRQELDIDGDSADSDQYRSDHVALIKIGCGSMERRFPYLEVDTGAVLGNLYYWKKLHVHIASDNNFPTATGLASSVAGFASRWFVLDDRVLKFRVIMHGNGVLIESSFGET</sequence>
<dbReference type="InterPro" id="IPR014721">
    <property type="entry name" value="Ribsml_uS5_D2-typ_fold_subgr"/>
</dbReference>
<dbReference type="SUPFAM" id="SSF54211">
    <property type="entry name" value="Ribosomal protein S5 domain 2-like"/>
    <property type="match status" value="1"/>
</dbReference>
<comment type="caution">
    <text evidence="2">The sequence shown here is derived from an EMBL/GenBank/DDBJ whole genome shotgun (WGS) entry which is preliminary data.</text>
</comment>
<organism evidence="2 3">
    <name type="scientific">Tetracentron sinense</name>
    <name type="common">Spur-leaf</name>
    <dbReference type="NCBI Taxonomy" id="13715"/>
    <lineage>
        <taxon>Eukaryota</taxon>
        <taxon>Viridiplantae</taxon>
        <taxon>Streptophyta</taxon>
        <taxon>Embryophyta</taxon>
        <taxon>Tracheophyta</taxon>
        <taxon>Spermatophyta</taxon>
        <taxon>Magnoliopsida</taxon>
        <taxon>Trochodendrales</taxon>
        <taxon>Trochodendraceae</taxon>
        <taxon>Tetracentron</taxon>
    </lineage>
</organism>
<keyword evidence="3" id="KW-1185">Reference proteome</keyword>
<dbReference type="Gene3D" id="3.30.230.10">
    <property type="match status" value="1"/>
</dbReference>
<proteinExistence type="predicted"/>